<dbReference type="Gene3D" id="3.30.420.10">
    <property type="entry name" value="Ribonuclease H-like superfamily/Ribonuclease H"/>
    <property type="match status" value="1"/>
</dbReference>
<reference evidence="2 3" key="1">
    <citation type="submission" date="2019-06" db="EMBL/GenBank/DDBJ databases">
        <title>WGS assembly of Gossypium darwinii.</title>
        <authorList>
            <person name="Chen Z.J."/>
            <person name="Sreedasyam A."/>
            <person name="Ando A."/>
            <person name="Song Q."/>
            <person name="De L."/>
            <person name="Hulse-Kemp A."/>
            <person name="Ding M."/>
            <person name="Ye W."/>
            <person name="Kirkbride R."/>
            <person name="Jenkins J."/>
            <person name="Plott C."/>
            <person name="Lovell J."/>
            <person name="Lin Y.-M."/>
            <person name="Vaughn R."/>
            <person name="Liu B."/>
            <person name="Li W."/>
            <person name="Simpson S."/>
            <person name="Scheffler B."/>
            <person name="Saski C."/>
            <person name="Grover C."/>
            <person name="Hu G."/>
            <person name="Conover J."/>
            <person name="Carlson J."/>
            <person name="Shu S."/>
            <person name="Boston L."/>
            <person name="Williams M."/>
            <person name="Peterson D."/>
            <person name="Mcgee K."/>
            <person name="Jones D."/>
            <person name="Wendel J."/>
            <person name="Stelly D."/>
            <person name="Grimwood J."/>
            <person name="Schmutz J."/>
        </authorList>
    </citation>
    <scope>NUCLEOTIDE SEQUENCE [LARGE SCALE GENOMIC DNA]</scope>
    <source>
        <strain evidence="2">1808015.09</strain>
    </source>
</reference>
<dbReference type="PANTHER" id="PTHR45835">
    <property type="entry name" value="YALI0A06105P"/>
    <property type="match status" value="1"/>
</dbReference>
<dbReference type="GO" id="GO:0015074">
    <property type="term" value="P:DNA integration"/>
    <property type="evidence" value="ECO:0007669"/>
    <property type="project" value="InterPro"/>
</dbReference>
<dbReference type="AlphaFoldDB" id="A0A5D2GXJ2"/>
<dbReference type="InterPro" id="IPR012337">
    <property type="entry name" value="RNaseH-like_sf"/>
</dbReference>
<dbReference type="GO" id="GO:0003676">
    <property type="term" value="F:nucleic acid binding"/>
    <property type="evidence" value="ECO:0007669"/>
    <property type="project" value="InterPro"/>
</dbReference>
<dbReference type="PANTHER" id="PTHR45835:SF99">
    <property type="entry name" value="CHROMO DOMAIN-CONTAINING PROTEIN-RELATED"/>
    <property type="match status" value="1"/>
</dbReference>
<evidence type="ECO:0000313" key="3">
    <source>
        <dbReference type="Proteomes" id="UP000323506"/>
    </source>
</evidence>
<feature type="domain" description="Integrase catalytic" evidence="1">
    <location>
        <begin position="1"/>
        <end position="151"/>
    </location>
</feature>
<name>A0A5D2GXJ2_GOSDA</name>
<accession>A0A5D2GXJ2</accession>
<dbReference type="SUPFAM" id="SSF53098">
    <property type="entry name" value="Ribonuclease H-like"/>
    <property type="match status" value="1"/>
</dbReference>
<sequence>MDFVSGLPLTLSKKHAIWVVVDRLTKSAHFVPIHTDYSLDKLAELYVSQIVRLHGVSISIISDRESRFTSWFLKKLQDALGMKLHFSAAFHPQTDGQSKRIIQKLEDMLRCCILDFEGTWERYLPLIEFAYNNSYQSSIKMAPYEALYGRKCRTPLYWTELGENKIHGVDLIREIKQKVKVIRESLKAVSDR</sequence>
<proteinExistence type="predicted"/>
<dbReference type="InterPro" id="IPR036397">
    <property type="entry name" value="RNaseH_sf"/>
</dbReference>
<organism evidence="2 3">
    <name type="scientific">Gossypium darwinii</name>
    <name type="common">Darwin's cotton</name>
    <name type="synonym">Gossypium barbadense var. darwinii</name>
    <dbReference type="NCBI Taxonomy" id="34276"/>
    <lineage>
        <taxon>Eukaryota</taxon>
        <taxon>Viridiplantae</taxon>
        <taxon>Streptophyta</taxon>
        <taxon>Embryophyta</taxon>
        <taxon>Tracheophyta</taxon>
        <taxon>Spermatophyta</taxon>
        <taxon>Magnoliopsida</taxon>
        <taxon>eudicotyledons</taxon>
        <taxon>Gunneridae</taxon>
        <taxon>Pentapetalae</taxon>
        <taxon>rosids</taxon>
        <taxon>malvids</taxon>
        <taxon>Malvales</taxon>
        <taxon>Malvaceae</taxon>
        <taxon>Malvoideae</taxon>
        <taxon>Gossypium</taxon>
    </lineage>
</organism>
<evidence type="ECO:0000313" key="2">
    <source>
        <dbReference type="EMBL" id="TYH21999.1"/>
    </source>
</evidence>
<dbReference type="PROSITE" id="PS50994">
    <property type="entry name" value="INTEGRASE"/>
    <property type="match status" value="1"/>
</dbReference>
<gene>
    <name evidence="2" type="ORF">ES288_A04G091100v1</name>
</gene>
<keyword evidence="3" id="KW-1185">Reference proteome</keyword>
<dbReference type="InterPro" id="IPR001584">
    <property type="entry name" value="Integrase_cat-core"/>
</dbReference>
<protein>
    <recommendedName>
        <fullName evidence="1">Integrase catalytic domain-containing protein</fullName>
    </recommendedName>
</protein>
<dbReference type="Proteomes" id="UP000323506">
    <property type="component" value="Chromosome A04"/>
</dbReference>
<dbReference type="EMBL" id="CM017691">
    <property type="protein sequence ID" value="TYH21999.1"/>
    <property type="molecule type" value="Genomic_DNA"/>
</dbReference>
<evidence type="ECO:0000259" key="1">
    <source>
        <dbReference type="PROSITE" id="PS50994"/>
    </source>
</evidence>